<feature type="transmembrane region" description="Helical" evidence="1">
    <location>
        <begin position="7"/>
        <end position="26"/>
    </location>
</feature>
<dbReference type="EMBL" id="QJHK01000025">
    <property type="protein sequence ID" value="PXY39061.1"/>
    <property type="molecule type" value="Genomic_DNA"/>
</dbReference>
<accession>A0A2V4BJW8</accession>
<gene>
    <name evidence="2" type="ORF">DMB65_19475</name>
</gene>
<keyword evidence="3" id="KW-1185">Reference proteome</keyword>
<feature type="transmembrane region" description="Helical" evidence="1">
    <location>
        <begin position="46"/>
        <end position="68"/>
    </location>
</feature>
<keyword evidence="1" id="KW-0472">Membrane</keyword>
<evidence type="ECO:0000313" key="2">
    <source>
        <dbReference type="EMBL" id="PXY39061.1"/>
    </source>
</evidence>
<dbReference type="InterPro" id="IPR036927">
    <property type="entry name" value="Cyt_c_oxase-like_su1_sf"/>
</dbReference>
<dbReference type="SUPFAM" id="SSF81442">
    <property type="entry name" value="Cytochrome c oxidase subunit I-like"/>
    <property type="match status" value="1"/>
</dbReference>
<reference evidence="2 3" key="1">
    <citation type="submission" date="2018-05" db="EMBL/GenBank/DDBJ databases">
        <title>Flavobacterium sp. strain IMCC34759, incomplete genome.</title>
        <authorList>
            <person name="Joung Y."/>
            <person name="Cho J."/>
        </authorList>
    </citation>
    <scope>NUCLEOTIDE SEQUENCE [LARGE SCALE GENOMIC DNA]</scope>
    <source>
        <strain evidence="2 3">IMCC34759</strain>
    </source>
</reference>
<comment type="caution">
    <text evidence="2">The sequence shown here is derived from an EMBL/GenBank/DDBJ whole genome shotgun (WGS) entry which is preliminary data.</text>
</comment>
<organism evidence="2 3">
    <name type="scientific">Flavobacterium cheongpyeongense</name>
    <dbReference type="NCBI Taxonomy" id="2212651"/>
    <lineage>
        <taxon>Bacteria</taxon>
        <taxon>Pseudomonadati</taxon>
        <taxon>Bacteroidota</taxon>
        <taxon>Flavobacteriia</taxon>
        <taxon>Flavobacteriales</taxon>
        <taxon>Flavobacteriaceae</taxon>
        <taxon>Flavobacterium</taxon>
    </lineage>
</organism>
<dbReference type="Proteomes" id="UP000247903">
    <property type="component" value="Unassembled WGS sequence"/>
</dbReference>
<dbReference type="RefSeq" id="WP_110308304.1">
    <property type="nucleotide sequence ID" value="NZ_QJHK01000025.1"/>
</dbReference>
<protein>
    <submittedName>
        <fullName evidence="2">Uncharacterized protein</fullName>
    </submittedName>
</protein>
<feature type="transmembrane region" description="Helical" evidence="1">
    <location>
        <begin position="134"/>
        <end position="158"/>
    </location>
</feature>
<keyword evidence="1" id="KW-0812">Transmembrane</keyword>
<dbReference type="OrthoDB" id="1376924at2"/>
<proteinExistence type="predicted"/>
<keyword evidence="1" id="KW-1133">Transmembrane helix</keyword>
<evidence type="ECO:0000313" key="3">
    <source>
        <dbReference type="Proteomes" id="UP000247903"/>
    </source>
</evidence>
<feature type="transmembrane region" description="Helical" evidence="1">
    <location>
        <begin position="80"/>
        <end position="101"/>
    </location>
</feature>
<dbReference type="AlphaFoldDB" id="A0A2V4BJW8"/>
<sequence length="166" mass="19134">MKILKKEILWIILLLVISYVIWHPFLPFNFSDFTSTIDVNIPRYDTYFVIGSVNILFLTTALVLFIVYSIRALTSRLKNTIINVIFLFSNTLMIIVMSYLISVTKLLIVEAGWTIYPPLSANLQIHEDNGVKNIYYTCVGIQISLVIILILVIAKTIFNFKKLRKV</sequence>
<name>A0A2V4BJW8_9FLAO</name>
<evidence type="ECO:0000256" key="1">
    <source>
        <dbReference type="SAM" id="Phobius"/>
    </source>
</evidence>